<organism evidence="13 14">
    <name type="scientific">Leptospira kirschneri str. H1</name>
    <dbReference type="NCBI Taxonomy" id="1049966"/>
    <lineage>
        <taxon>Bacteria</taxon>
        <taxon>Pseudomonadati</taxon>
        <taxon>Spirochaetota</taxon>
        <taxon>Spirochaetia</taxon>
        <taxon>Leptospirales</taxon>
        <taxon>Leptospiraceae</taxon>
        <taxon>Leptospira</taxon>
    </lineage>
</organism>
<dbReference type="PROSITE" id="PS50862">
    <property type="entry name" value="AA_TRNA_LIGASE_II"/>
    <property type="match status" value="1"/>
</dbReference>
<dbReference type="CDD" id="cd00859">
    <property type="entry name" value="HisRS_anticodon"/>
    <property type="match status" value="1"/>
</dbReference>
<dbReference type="CDD" id="cd00773">
    <property type="entry name" value="HisRS-like_core"/>
    <property type="match status" value="1"/>
</dbReference>
<evidence type="ECO:0000256" key="6">
    <source>
        <dbReference type="ARBA" id="ARBA00022840"/>
    </source>
</evidence>
<comment type="subcellular location">
    <subcellularLocation>
        <location evidence="10">Cytoplasm</location>
    </subcellularLocation>
</comment>
<dbReference type="InterPro" id="IPR004516">
    <property type="entry name" value="HisRS/HisZ"/>
</dbReference>
<comment type="caution">
    <text evidence="13">The sequence shown here is derived from an EMBL/GenBank/DDBJ whole genome shotgun (WGS) entry which is preliminary data.</text>
</comment>
<dbReference type="Proteomes" id="UP000006253">
    <property type="component" value="Unassembled WGS sequence"/>
</dbReference>
<feature type="binding site" evidence="11">
    <location>
        <position position="130"/>
    </location>
    <ligand>
        <name>L-histidine</name>
        <dbReference type="ChEBI" id="CHEBI:57595"/>
    </ligand>
</feature>
<evidence type="ECO:0000256" key="7">
    <source>
        <dbReference type="ARBA" id="ARBA00022917"/>
    </source>
</evidence>
<evidence type="ECO:0000256" key="10">
    <source>
        <dbReference type="HAMAP-Rule" id="MF_00127"/>
    </source>
</evidence>
<dbReference type="NCBIfam" id="TIGR00442">
    <property type="entry name" value="hisS"/>
    <property type="match status" value="1"/>
</dbReference>
<dbReference type="GO" id="GO:0004821">
    <property type="term" value="F:histidine-tRNA ligase activity"/>
    <property type="evidence" value="ECO:0007669"/>
    <property type="project" value="UniProtKB-UniRule"/>
</dbReference>
<keyword evidence="3 10" id="KW-0963">Cytoplasm</keyword>
<dbReference type="HAMAP" id="MF_00127">
    <property type="entry name" value="His_tRNA_synth"/>
    <property type="match status" value="1"/>
</dbReference>
<feature type="binding site" evidence="11">
    <location>
        <position position="275"/>
    </location>
    <ligand>
        <name>L-histidine</name>
        <dbReference type="ChEBI" id="CHEBI:57595"/>
    </ligand>
</feature>
<comment type="catalytic activity">
    <reaction evidence="9 10">
        <text>tRNA(His) + L-histidine + ATP = L-histidyl-tRNA(His) + AMP + diphosphate + H(+)</text>
        <dbReference type="Rhea" id="RHEA:17313"/>
        <dbReference type="Rhea" id="RHEA-COMP:9665"/>
        <dbReference type="Rhea" id="RHEA-COMP:9689"/>
        <dbReference type="ChEBI" id="CHEBI:15378"/>
        <dbReference type="ChEBI" id="CHEBI:30616"/>
        <dbReference type="ChEBI" id="CHEBI:33019"/>
        <dbReference type="ChEBI" id="CHEBI:57595"/>
        <dbReference type="ChEBI" id="CHEBI:78442"/>
        <dbReference type="ChEBI" id="CHEBI:78527"/>
        <dbReference type="ChEBI" id="CHEBI:456215"/>
        <dbReference type="EC" id="6.1.1.21"/>
    </reaction>
</comment>
<evidence type="ECO:0000256" key="2">
    <source>
        <dbReference type="ARBA" id="ARBA00011738"/>
    </source>
</evidence>
<dbReference type="Pfam" id="PF03129">
    <property type="entry name" value="HGTP_anticodon"/>
    <property type="match status" value="1"/>
</dbReference>
<keyword evidence="4 10" id="KW-0436">Ligase</keyword>
<dbReference type="InterPro" id="IPR004154">
    <property type="entry name" value="Anticodon-bd"/>
</dbReference>
<dbReference type="PANTHER" id="PTHR43707:SF1">
    <property type="entry name" value="HISTIDINE--TRNA LIGASE, MITOCHONDRIAL-RELATED"/>
    <property type="match status" value="1"/>
</dbReference>
<evidence type="ECO:0000256" key="5">
    <source>
        <dbReference type="ARBA" id="ARBA00022741"/>
    </source>
</evidence>
<feature type="binding site" evidence="11">
    <location>
        <begin position="86"/>
        <end position="88"/>
    </location>
    <ligand>
        <name>L-histidine</name>
        <dbReference type="ChEBI" id="CHEBI:57595"/>
    </ligand>
</feature>
<evidence type="ECO:0000256" key="1">
    <source>
        <dbReference type="ARBA" id="ARBA00008226"/>
    </source>
</evidence>
<evidence type="ECO:0000259" key="12">
    <source>
        <dbReference type="PROSITE" id="PS50862"/>
    </source>
</evidence>
<keyword evidence="6 10" id="KW-0067">ATP-binding</keyword>
<dbReference type="Gene3D" id="3.40.50.800">
    <property type="entry name" value="Anticodon-binding domain"/>
    <property type="match status" value="1"/>
</dbReference>
<dbReference type="Gene3D" id="3.30.930.10">
    <property type="entry name" value="Bira Bifunctional Protein, Domain 2"/>
    <property type="match status" value="1"/>
</dbReference>
<keyword evidence="8 10" id="KW-0030">Aminoacyl-tRNA synthetase</keyword>
<evidence type="ECO:0000256" key="8">
    <source>
        <dbReference type="ARBA" id="ARBA00023146"/>
    </source>
</evidence>
<dbReference type="SUPFAM" id="SSF52954">
    <property type="entry name" value="Class II aaRS ABD-related"/>
    <property type="match status" value="1"/>
</dbReference>
<dbReference type="Pfam" id="PF13393">
    <property type="entry name" value="tRNA-synt_His"/>
    <property type="match status" value="1"/>
</dbReference>
<name>A0A0E2B929_9LEPT</name>
<proteinExistence type="inferred from homology"/>
<dbReference type="PIRSF" id="PIRSF001549">
    <property type="entry name" value="His-tRNA_synth"/>
    <property type="match status" value="1"/>
</dbReference>
<dbReference type="EC" id="6.1.1.21" evidence="10"/>
<feature type="binding site" evidence="11">
    <location>
        <position position="134"/>
    </location>
    <ligand>
        <name>L-histidine</name>
        <dbReference type="ChEBI" id="CHEBI:57595"/>
    </ligand>
</feature>
<accession>A0A0E2B929</accession>
<dbReference type="InterPro" id="IPR036621">
    <property type="entry name" value="Anticodon-bd_dom_sf"/>
</dbReference>
<protein>
    <recommendedName>
        <fullName evidence="10">Histidine--tRNA ligase</fullName>
        <ecNumber evidence="10">6.1.1.21</ecNumber>
    </recommendedName>
    <alternativeName>
        <fullName evidence="10">Histidyl-tRNA synthetase</fullName>
        <shortName evidence="10">HisRS</shortName>
    </alternativeName>
</protein>
<evidence type="ECO:0000313" key="13">
    <source>
        <dbReference type="EMBL" id="EKO17382.1"/>
    </source>
</evidence>
<dbReference type="GO" id="GO:0006427">
    <property type="term" value="P:histidyl-tRNA aminoacylation"/>
    <property type="evidence" value="ECO:0007669"/>
    <property type="project" value="UniProtKB-UniRule"/>
</dbReference>
<dbReference type="InterPro" id="IPR033656">
    <property type="entry name" value="HisRS_anticodon"/>
</dbReference>
<keyword evidence="7 10" id="KW-0648">Protein biosynthesis</keyword>
<dbReference type="InterPro" id="IPR045864">
    <property type="entry name" value="aa-tRNA-synth_II/BPL/LPL"/>
</dbReference>
<dbReference type="FunFam" id="3.30.930.10:FF:000122">
    <property type="entry name" value="Histidine--tRNA ligase"/>
    <property type="match status" value="1"/>
</dbReference>
<dbReference type="GO" id="GO:0005524">
    <property type="term" value="F:ATP binding"/>
    <property type="evidence" value="ECO:0007669"/>
    <property type="project" value="UniProtKB-UniRule"/>
</dbReference>
<evidence type="ECO:0000256" key="3">
    <source>
        <dbReference type="ARBA" id="ARBA00022490"/>
    </source>
</evidence>
<dbReference type="InterPro" id="IPR041715">
    <property type="entry name" value="HisRS-like_core"/>
</dbReference>
<dbReference type="GO" id="GO:0005737">
    <property type="term" value="C:cytoplasm"/>
    <property type="evidence" value="ECO:0007669"/>
    <property type="project" value="UniProtKB-SubCell"/>
</dbReference>
<evidence type="ECO:0000256" key="9">
    <source>
        <dbReference type="ARBA" id="ARBA00047639"/>
    </source>
</evidence>
<dbReference type="InterPro" id="IPR006195">
    <property type="entry name" value="aa-tRNA-synth_II"/>
</dbReference>
<evidence type="ECO:0000313" key="14">
    <source>
        <dbReference type="Proteomes" id="UP000006253"/>
    </source>
</evidence>
<dbReference type="SUPFAM" id="SSF55681">
    <property type="entry name" value="Class II aaRS and biotin synthetases"/>
    <property type="match status" value="1"/>
</dbReference>
<feature type="binding site" evidence="11">
    <location>
        <begin position="279"/>
        <end position="280"/>
    </location>
    <ligand>
        <name>L-histidine</name>
        <dbReference type="ChEBI" id="CHEBI:57595"/>
    </ligand>
</feature>
<dbReference type="AlphaFoldDB" id="A0A0E2B929"/>
<sequence length="439" mass="50718">MENQKNFLTTAPYKGTRDFHPEEMRLRNWMFSVMRETVLSFGYEEYDGPILESFDLYKAKSGEEIVERQLYDFIDKGERRVAIRPEMTPTLARMVAGNLRNLPKPVRWFSIPNLWRYEQPGKGRLREHWQLNVDLFGVDSYRAELEILLIADSILKKFGAPVGSYQIKVSHRKLLDSFLKNSLKLNDDQVHGVSKLLDKKSKISPEVFETEIKPFLNNFKEQFSLIKTYLDSNLETVSKIPGIDTDSVSFIRKLFQELGELGIDKQLLFDPSIIRGFDYYTGCIFEVFDTNPENRRSLYGGGRYDNLIGLFSKEQLSGIGFGLGDVTLKNFLEGHHLIPNLSREKTLFLPIMDESLFVDTFKLSKELRENGILTETMLDSAKIGKQIQIAEKKGYRYVLFLGESEIRTETIQIKDLISGEQKSLPRKGLSDILKEDFQL</sequence>
<evidence type="ECO:0000256" key="4">
    <source>
        <dbReference type="ARBA" id="ARBA00022598"/>
    </source>
</evidence>
<reference evidence="13 14" key="1">
    <citation type="submission" date="2012-10" db="EMBL/GenBank/DDBJ databases">
        <authorList>
            <person name="Harkins D.M."/>
            <person name="Durkin A.S."/>
            <person name="Brinkac L.M."/>
            <person name="Selengut J.D."/>
            <person name="Sanka R."/>
            <person name="DePew J."/>
            <person name="Purushe J."/>
            <person name="Peacock S.J."/>
            <person name="Thaipadungpanit J."/>
            <person name="Wuthiekanun V.W."/>
            <person name="Day N.P."/>
            <person name="Vinetz J.M."/>
            <person name="Sutton G.G."/>
            <person name="Nelson W.C."/>
            <person name="Fouts D.E."/>
        </authorList>
    </citation>
    <scope>NUCLEOTIDE SEQUENCE [LARGE SCALE GENOMIC DNA]</scope>
    <source>
        <strain evidence="13 14">H1</strain>
    </source>
</reference>
<dbReference type="PANTHER" id="PTHR43707">
    <property type="entry name" value="HISTIDYL-TRNA SYNTHETASE"/>
    <property type="match status" value="1"/>
</dbReference>
<comment type="similarity">
    <text evidence="1 10">Belongs to the class-II aminoacyl-tRNA synthetase family.</text>
</comment>
<feature type="domain" description="Aminoacyl-transfer RNA synthetases class-II family profile" evidence="12">
    <location>
        <begin position="15"/>
        <end position="350"/>
    </location>
</feature>
<comment type="subunit">
    <text evidence="2 10">Homodimer.</text>
</comment>
<dbReference type="InterPro" id="IPR015807">
    <property type="entry name" value="His-tRNA-ligase"/>
</dbReference>
<evidence type="ECO:0000256" key="11">
    <source>
        <dbReference type="PIRSR" id="PIRSR001549-1"/>
    </source>
</evidence>
<keyword evidence="5 10" id="KW-0547">Nucleotide-binding</keyword>
<gene>
    <name evidence="10 13" type="primary">hisS</name>
    <name evidence="13" type="ORF">LEP1GSC081_0409</name>
</gene>
<dbReference type="EMBL" id="AHMY02000010">
    <property type="protein sequence ID" value="EKO17382.1"/>
    <property type="molecule type" value="Genomic_DNA"/>
</dbReference>
<dbReference type="RefSeq" id="WP_004764024.1">
    <property type="nucleotide sequence ID" value="NZ_AHMY02000010.1"/>
</dbReference>
<feature type="binding site" evidence="11">
    <location>
        <position position="116"/>
    </location>
    <ligand>
        <name>L-histidine</name>
        <dbReference type="ChEBI" id="CHEBI:57595"/>
    </ligand>
</feature>